<gene>
    <name evidence="2" type="ORF">JJQ90_02905</name>
</gene>
<proteinExistence type="predicted"/>
<dbReference type="Pfam" id="PF05050">
    <property type="entry name" value="Methyltransf_21"/>
    <property type="match status" value="1"/>
</dbReference>
<feature type="domain" description="Methyltransferase FkbM" evidence="1">
    <location>
        <begin position="95"/>
        <end position="263"/>
    </location>
</feature>
<organism evidence="2 3">
    <name type="scientific">Falsiroseomonas oleicola</name>
    <dbReference type="NCBI Taxonomy" id="2801474"/>
    <lineage>
        <taxon>Bacteria</taxon>
        <taxon>Pseudomonadati</taxon>
        <taxon>Pseudomonadota</taxon>
        <taxon>Alphaproteobacteria</taxon>
        <taxon>Acetobacterales</taxon>
        <taxon>Roseomonadaceae</taxon>
        <taxon>Falsiroseomonas</taxon>
    </lineage>
</organism>
<comment type="caution">
    <text evidence="2">The sequence shown here is derived from an EMBL/GenBank/DDBJ whole genome shotgun (WGS) entry which is preliminary data.</text>
</comment>
<dbReference type="EMBL" id="JAERQM010000001">
    <property type="protein sequence ID" value="MBU8542634.1"/>
    <property type="molecule type" value="Genomic_DNA"/>
</dbReference>
<dbReference type="Proteomes" id="UP000689967">
    <property type="component" value="Unassembled WGS sequence"/>
</dbReference>
<keyword evidence="2" id="KW-0489">Methyltransferase</keyword>
<dbReference type="RefSeq" id="WP_216872936.1">
    <property type="nucleotide sequence ID" value="NZ_JAERQM010000001.1"/>
</dbReference>
<dbReference type="GO" id="GO:0008168">
    <property type="term" value="F:methyltransferase activity"/>
    <property type="evidence" value="ECO:0007669"/>
    <property type="project" value="UniProtKB-KW"/>
</dbReference>
<name>A0ABS6H1V2_9PROT</name>
<accession>A0ABS6H1V2</accession>
<keyword evidence="3" id="KW-1185">Reference proteome</keyword>
<reference evidence="2 3" key="1">
    <citation type="submission" date="2021-01" db="EMBL/GenBank/DDBJ databases">
        <title>Roseomonas sp. nov, a bacterium isolated from an oil production mixture in Yumen Oilfield.</title>
        <authorList>
            <person name="Wu D."/>
        </authorList>
    </citation>
    <scope>NUCLEOTIDE SEQUENCE [LARGE SCALE GENOMIC DNA]</scope>
    <source>
        <strain evidence="2 3">ROY-5-3</strain>
    </source>
</reference>
<evidence type="ECO:0000313" key="2">
    <source>
        <dbReference type="EMBL" id="MBU8542634.1"/>
    </source>
</evidence>
<dbReference type="PANTHER" id="PTHR34203:SF13">
    <property type="entry name" value="EXPRESSED PROTEIN"/>
    <property type="match status" value="1"/>
</dbReference>
<evidence type="ECO:0000259" key="1">
    <source>
        <dbReference type="Pfam" id="PF05050"/>
    </source>
</evidence>
<protein>
    <submittedName>
        <fullName evidence="2">FkbM family methyltransferase</fullName>
    </submittedName>
</protein>
<dbReference type="NCBIfam" id="TIGR01444">
    <property type="entry name" value="fkbM_fam"/>
    <property type="match status" value="1"/>
</dbReference>
<dbReference type="InterPro" id="IPR052514">
    <property type="entry name" value="SAM-dependent_MTase"/>
</dbReference>
<sequence length="300" mass="32398">MLRDLMSLPSRLLRLQQRMEHIVAYFAARTHPLHYTPTAYLGDHTALTVLQGRLKMFVDTRGNDLAPHLLIDGTWETNYTTLFEKLIRPGDTVLDLGAHLGVYTLLGALATGPTGRVEAFEPNPRFAALLARSLAVNGLSGHARVNNMAVGAGEGVAELVFSWAWGGGGHITVTPGHVPEGGQTVACRVVAPDEFFPDPDFRVDVVKMDVEGTEARAISGMRKLLARSPNAKVMFEFAPGMLAAQGSSASELVQLFSQLGFRFWNIGNRSELEAVEPATLGAMTDGVRNILAARELPALA</sequence>
<dbReference type="InterPro" id="IPR006342">
    <property type="entry name" value="FkbM_mtfrase"/>
</dbReference>
<dbReference type="GO" id="GO:0032259">
    <property type="term" value="P:methylation"/>
    <property type="evidence" value="ECO:0007669"/>
    <property type="project" value="UniProtKB-KW"/>
</dbReference>
<dbReference type="PANTHER" id="PTHR34203">
    <property type="entry name" value="METHYLTRANSFERASE, FKBM FAMILY PROTEIN"/>
    <property type="match status" value="1"/>
</dbReference>
<keyword evidence="2" id="KW-0808">Transferase</keyword>
<evidence type="ECO:0000313" key="3">
    <source>
        <dbReference type="Proteomes" id="UP000689967"/>
    </source>
</evidence>